<reference evidence="1 2" key="1">
    <citation type="submission" date="2018-08" db="EMBL/GenBank/DDBJ databases">
        <title>Vibrio isolated from the Eastern China Marginal Seas.</title>
        <authorList>
            <person name="Li Y."/>
        </authorList>
    </citation>
    <scope>NUCLEOTIDE SEQUENCE [LARGE SCALE GENOMIC DNA]</scope>
    <source>
        <strain evidence="1 2">BEI233</strain>
    </source>
</reference>
<sequence>MKNKWREKSVEITKIPFPIIPQPQIIKDIIISMDENFSRSFESFVKKHPLSDSVTLNHNVHSFNEIRRHCVGELFNIIEYPFKESVPALKQSTSIREVIEQSYNGEYIIEFFRERKPITLDNVTIELNAWITESGNIHDLKRYGVEQIHFSTSSISMSSKALELDEQLLVHYFQSIFALLPGKTITIQTLDPSHHILFYKQLRTILCASAEYDVALSIPSLHKGTNDILSIIEQVKADLTNESIVFNDTAKMGSTINVSINDAELISYCNHTDFVHLDLSSISTEKADYPQTKDTLTFIRHLRSIYNKPIKIIIKDEKHMSLIPLMLGLGLTSFDVPPNSITKAKAIIRHVNMTELMNAIDITLEAGCDDDIDLMVSSTLLPNG</sequence>
<dbReference type="InterPro" id="IPR015813">
    <property type="entry name" value="Pyrv/PenolPyrv_kinase-like_dom"/>
</dbReference>
<proteinExistence type="predicted"/>
<dbReference type="Proteomes" id="UP000273252">
    <property type="component" value="Unassembled WGS sequence"/>
</dbReference>
<evidence type="ECO:0000313" key="2">
    <source>
        <dbReference type="Proteomes" id="UP000273252"/>
    </source>
</evidence>
<dbReference type="SUPFAM" id="SSF51621">
    <property type="entry name" value="Phosphoenolpyruvate/pyruvate domain"/>
    <property type="match status" value="1"/>
</dbReference>
<gene>
    <name evidence="1" type="ORF">DZ860_15450</name>
</gene>
<comment type="caution">
    <text evidence="1">The sequence shown here is derived from an EMBL/GenBank/DDBJ whole genome shotgun (WGS) entry which is preliminary data.</text>
</comment>
<accession>A0A3A6QFW0</accession>
<organism evidence="1 2">
    <name type="scientific">Vibrio sinensis</name>
    <dbReference type="NCBI Taxonomy" id="2302434"/>
    <lineage>
        <taxon>Bacteria</taxon>
        <taxon>Pseudomonadati</taxon>
        <taxon>Pseudomonadota</taxon>
        <taxon>Gammaproteobacteria</taxon>
        <taxon>Vibrionales</taxon>
        <taxon>Vibrionaceae</taxon>
        <taxon>Vibrio</taxon>
    </lineage>
</organism>
<dbReference type="GO" id="GO:0003824">
    <property type="term" value="F:catalytic activity"/>
    <property type="evidence" value="ECO:0007669"/>
    <property type="project" value="InterPro"/>
</dbReference>
<dbReference type="RefSeq" id="WP_120032960.1">
    <property type="nucleotide sequence ID" value="NZ_QVMU01000016.1"/>
</dbReference>
<dbReference type="EMBL" id="QVMU01000016">
    <property type="protein sequence ID" value="RJX69379.1"/>
    <property type="molecule type" value="Genomic_DNA"/>
</dbReference>
<keyword evidence="2" id="KW-1185">Reference proteome</keyword>
<evidence type="ECO:0000313" key="1">
    <source>
        <dbReference type="EMBL" id="RJX69379.1"/>
    </source>
</evidence>
<name>A0A3A6QFW0_9VIBR</name>
<protein>
    <submittedName>
        <fullName evidence="1">Uncharacterized protein</fullName>
    </submittedName>
</protein>
<dbReference type="AlphaFoldDB" id="A0A3A6QFW0"/>